<dbReference type="AlphaFoldDB" id="W4FNF5"/>
<reference evidence="2" key="1">
    <citation type="submission" date="2013-12" db="EMBL/GenBank/DDBJ databases">
        <title>The Genome Sequence of Aphanomyces astaci APO3.</title>
        <authorList>
            <consortium name="The Broad Institute Genomics Platform"/>
            <person name="Russ C."/>
            <person name="Tyler B."/>
            <person name="van West P."/>
            <person name="Dieguez-Uribeondo J."/>
            <person name="Young S.K."/>
            <person name="Zeng Q."/>
            <person name="Gargeya S."/>
            <person name="Fitzgerald M."/>
            <person name="Abouelleil A."/>
            <person name="Alvarado L."/>
            <person name="Chapman S.B."/>
            <person name="Gainer-Dewar J."/>
            <person name="Goldberg J."/>
            <person name="Griggs A."/>
            <person name="Gujja S."/>
            <person name="Hansen M."/>
            <person name="Howarth C."/>
            <person name="Imamovic A."/>
            <person name="Ireland A."/>
            <person name="Larimer J."/>
            <person name="McCowan C."/>
            <person name="Murphy C."/>
            <person name="Pearson M."/>
            <person name="Poon T.W."/>
            <person name="Priest M."/>
            <person name="Roberts A."/>
            <person name="Saif S."/>
            <person name="Shea T."/>
            <person name="Sykes S."/>
            <person name="Wortman J."/>
            <person name="Nusbaum C."/>
            <person name="Birren B."/>
        </authorList>
    </citation>
    <scope>NUCLEOTIDE SEQUENCE [LARGE SCALE GENOMIC DNA]</scope>
    <source>
        <strain evidence="2">APO3</strain>
    </source>
</reference>
<accession>W4FNF5</accession>
<sequence length="193" mass="21927">MTCQSGGGKPNVPSSRHFSSYPPSRIMSSTKSTPAVPSPPLKNSAYYNKNKAYFQAYYQQHRETLLEYARVNHKRTYAAQKDKKIQRAKAHHAQHREKKLAQMKAYYLKTKAKRAASTQSQCTSQSYCHQCESQQRAVEDNDDATAAAQLILHMTQATTSSMMSMQYLLNPIDECTPRDYSPQDVHDELSVDL</sequence>
<feature type="region of interest" description="Disordered" evidence="1">
    <location>
        <begin position="1"/>
        <end position="40"/>
    </location>
</feature>
<gene>
    <name evidence="2" type="ORF">H257_15169</name>
</gene>
<dbReference type="VEuPathDB" id="FungiDB:H257_15169"/>
<evidence type="ECO:0000256" key="1">
    <source>
        <dbReference type="SAM" id="MobiDB-lite"/>
    </source>
</evidence>
<dbReference type="EMBL" id="KI913180">
    <property type="protein sequence ID" value="ETV69017.1"/>
    <property type="molecule type" value="Genomic_DNA"/>
</dbReference>
<feature type="compositionally biased region" description="Polar residues" evidence="1">
    <location>
        <begin position="12"/>
        <end position="35"/>
    </location>
</feature>
<evidence type="ECO:0000313" key="2">
    <source>
        <dbReference type="EMBL" id="ETV69017.1"/>
    </source>
</evidence>
<proteinExistence type="predicted"/>
<organism evidence="2">
    <name type="scientific">Aphanomyces astaci</name>
    <name type="common">Crayfish plague agent</name>
    <dbReference type="NCBI Taxonomy" id="112090"/>
    <lineage>
        <taxon>Eukaryota</taxon>
        <taxon>Sar</taxon>
        <taxon>Stramenopiles</taxon>
        <taxon>Oomycota</taxon>
        <taxon>Saprolegniomycetes</taxon>
        <taxon>Saprolegniales</taxon>
        <taxon>Verrucalvaceae</taxon>
        <taxon>Aphanomyces</taxon>
    </lineage>
</organism>
<dbReference type="GeneID" id="20817165"/>
<protein>
    <submittedName>
        <fullName evidence="2">Uncharacterized protein</fullName>
    </submittedName>
</protein>
<dbReference type="OrthoDB" id="79512at2759"/>
<name>W4FNF5_APHAT</name>
<dbReference type="RefSeq" id="XP_009841476.1">
    <property type="nucleotide sequence ID" value="XM_009843174.1"/>
</dbReference>